<keyword evidence="3" id="KW-1185">Reference proteome</keyword>
<name>A0A5N5JZJ2_9ROSI</name>
<dbReference type="AlphaFoldDB" id="A0A5N5JZJ2"/>
<protein>
    <submittedName>
        <fullName evidence="2">Uncharacterized protein</fullName>
    </submittedName>
</protein>
<evidence type="ECO:0000313" key="2">
    <source>
        <dbReference type="EMBL" id="KAB5524649.1"/>
    </source>
</evidence>
<comment type="caution">
    <text evidence="2">The sequence shown here is derived from an EMBL/GenBank/DDBJ whole genome shotgun (WGS) entry which is preliminary data.</text>
</comment>
<gene>
    <name evidence="2" type="ORF">DKX38_022398</name>
</gene>
<accession>A0A5N5JZJ2</accession>
<reference evidence="3" key="1">
    <citation type="journal article" date="2019" name="Gigascience">
        <title>De novo genome assembly of the endangered Acer yangbiense, a plant species with extremely small populations endemic to Yunnan Province, China.</title>
        <authorList>
            <person name="Yang J."/>
            <person name="Wariss H.M."/>
            <person name="Tao L."/>
            <person name="Zhang R."/>
            <person name="Yun Q."/>
            <person name="Hollingsworth P."/>
            <person name="Dao Z."/>
            <person name="Luo G."/>
            <person name="Guo H."/>
            <person name="Ma Y."/>
            <person name="Sun W."/>
        </authorList>
    </citation>
    <scope>NUCLEOTIDE SEQUENCE [LARGE SCALE GENOMIC DNA]</scope>
    <source>
        <strain evidence="3">cv. br00</strain>
    </source>
</reference>
<dbReference type="Proteomes" id="UP000326939">
    <property type="component" value="Chromosome 15"/>
</dbReference>
<feature type="coiled-coil region" evidence="1">
    <location>
        <begin position="38"/>
        <end position="72"/>
    </location>
</feature>
<dbReference type="EMBL" id="VDCV01000015">
    <property type="protein sequence ID" value="KAB5524649.1"/>
    <property type="molecule type" value="Genomic_DNA"/>
</dbReference>
<evidence type="ECO:0000313" key="3">
    <source>
        <dbReference type="Proteomes" id="UP000326939"/>
    </source>
</evidence>
<organism evidence="2 3">
    <name type="scientific">Salix brachista</name>
    <dbReference type="NCBI Taxonomy" id="2182728"/>
    <lineage>
        <taxon>Eukaryota</taxon>
        <taxon>Viridiplantae</taxon>
        <taxon>Streptophyta</taxon>
        <taxon>Embryophyta</taxon>
        <taxon>Tracheophyta</taxon>
        <taxon>Spermatophyta</taxon>
        <taxon>Magnoliopsida</taxon>
        <taxon>eudicotyledons</taxon>
        <taxon>Gunneridae</taxon>
        <taxon>Pentapetalae</taxon>
        <taxon>rosids</taxon>
        <taxon>fabids</taxon>
        <taxon>Malpighiales</taxon>
        <taxon>Salicaceae</taxon>
        <taxon>Saliceae</taxon>
        <taxon>Salix</taxon>
    </lineage>
</organism>
<proteinExistence type="predicted"/>
<evidence type="ECO:0000256" key="1">
    <source>
        <dbReference type="SAM" id="Coils"/>
    </source>
</evidence>
<keyword evidence="1" id="KW-0175">Coiled coil</keyword>
<sequence>MELLKLSKFKLQLQALATEVGGLREIEQSATEQCRILIQKQKQTDEEYRRQLQEFQSELASSNELRQKLQRKVQEP</sequence>